<protein>
    <recommendedName>
        <fullName evidence="4">TonB C-terminal domain-containing protein</fullName>
    </recommendedName>
</protein>
<sequence length="110" mass="11781">MTLKNALYSTFAAVIFSMNAQAGPVTPVTNDVVPFPDEIKSAICSKDGSDVRGRATVQFHIDATGHVVLEEVEASTVGLNNHIWNTVHGMETADTSLVSGKMYTVTLDVQ</sequence>
<keyword evidence="3" id="KW-1185">Reference proteome</keyword>
<feature type="chain" id="PRO_5026868625" description="TonB C-terminal domain-containing protein" evidence="1">
    <location>
        <begin position="23"/>
        <end position="110"/>
    </location>
</feature>
<proteinExistence type="predicted"/>
<evidence type="ECO:0000256" key="1">
    <source>
        <dbReference type="SAM" id="SignalP"/>
    </source>
</evidence>
<evidence type="ECO:0000313" key="2">
    <source>
        <dbReference type="EMBL" id="KAB2814285.1"/>
    </source>
</evidence>
<gene>
    <name evidence="2" type="ORF">F8C67_00715</name>
</gene>
<dbReference type="AlphaFoldDB" id="A0A6N6RK52"/>
<dbReference type="OrthoDB" id="9911909at2"/>
<organism evidence="2 3">
    <name type="scientific">Phaeocystidibacter luteus</name>
    <dbReference type="NCBI Taxonomy" id="911197"/>
    <lineage>
        <taxon>Bacteria</taxon>
        <taxon>Pseudomonadati</taxon>
        <taxon>Bacteroidota</taxon>
        <taxon>Flavobacteriia</taxon>
        <taxon>Flavobacteriales</taxon>
        <taxon>Phaeocystidibacteraceae</taxon>
        <taxon>Phaeocystidibacter</taxon>
    </lineage>
</organism>
<accession>A0A6N6RK52</accession>
<feature type="signal peptide" evidence="1">
    <location>
        <begin position="1"/>
        <end position="22"/>
    </location>
</feature>
<name>A0A6N6RK52_9FLAO</name>
<comment type="caution">
    <text evidence="2">The sequence shown here is derived from an EMBL/GenBank/DDBJ whole genome shotgun (WGS) entry which is preliminary data.</text>
</comment>
<dbReference type="RefSeq" id="WP_151665866.1">
    <property type="nucleotide sequence ID" value="NZ_WBVO01000001.1"/>
</dbReference>
<dbReference type="Proteomes" id="UP000468650">
    <property type="component" value="Unassembled WGS sequence"/>
</dbReference>
<evidence type="ECO:0008006" key="4">
    <source>
        <dbReference type="Google" id="ProtNLM"/>
    </source>
</evidence>
<dbReference type="EMBL" id="WBVO01000001">
    <property type="protein sequence ID" value="KAB2814285.1"/>
    <property type="molecule type" value="Genomic_DNA"/>
</dbReference>
<keyword evidence="1" id="KW-0732">Signal</keyword>
<reference evidence="2 3" key="1">
    <citation type="submission" date="2019-09" db="EMBL/GenBank/DDBJ databases">
        <title>Genomes of family Cryomorphaceae.</title>
        <authorList>
            <person name="Bowman J.P."/>
        </authorList>
    </citation>
    <scope>NUCLEOTIDE SEQUENCE [LARGE SCALE GENOMIC DNA]</scope>
    <source>
        <strain evidence="2 3">LMG 25704</strain>
    </source>
</reference>
<evidence type="ECO:0000313" key="3">
    <source>
        <dbReference type="Proteomes" id="UP000468650"/>
    </source>
</evidence>